<dbReference type="PIRSF" id="PIRSF023956">
    <property type="entry name" value="Thiopurine_S-methyltransferase"/>
    <property type="match status" value="1"/>
</dbReference>
<protein>
    <recommendedName>
        <fullName evidence="4 9">Thiopurine S-methyltransferase</fullName>
        <ecNumber evidence="4 9">2.1.1.67</ecNumber>
    </recommendedName>
    <alternativeName>
        <fullName evidence="9">Thiopurine methyltransferase</fullName>
    </alternativeName>
</protein>
<evidence type="ECO:0000256" key="2">
    <source>
        <dbReference type="ARBA" id="ARBA00004496"/>
    </source>
</evidence>
<evidence type="ECO:0000256" key="8">
    <source>
        <dbReference type="ARBA" id="ARBA00022691"/>
    </source>
</evidence>
<dbReference type="NCBIfam" id="TIGR03840">
    <property type="entry name" value="TMPT_Se_Te"/>
    <property type="match status" value="1"/>
</dbReference>
<dbReference type="InterPro" id="IPR022474">
    <property type="entry name" value="Thiopur_S-MeTfrase_Se/Te_detox"/>
</dbReference>
<keyword evidence="5 9" id="KW-0963">Cytoplasm</keyword>
<dbReference type="SUPFAM" id="SSF53335">
    <property type="entry name" value="S-adenosyl-L-methionine-dependent methyltransferases"/>
    <property type="match status" value="1"/>
</dbReference>
<reference evidence="10 11" key="1">
    <citation type="submission" date="2022-06" db="EMBL/GenBank/DDBJ databases">
        <title>Thiomicrohabdus sp. nov, an obligately chemolithoautotrophic, sulfur-oxidizing bacterium isolated from beach of Guanyin Mountain. Amoy.</title>
        <authorList>
            <person name="Zhu H."/>
        </authorList>
    </citation>
    <scope>NUCLEOTIDE SEQUENCE [LARGE SCALE GENOMIC DNA]</scope>
    <source>
        <strain evidence="10 11">XGS-01</strain>
    </source>
</reference>
<gene>
    <name evidence="9" type="primary">tpm</name>
    <name evidence="10" type="ORF">NR989_09665</name>
</gene>
<evidence type="ECO:0000313" key="11">
    <source>
        <dbReference type="Proteomes" id="UP001222275"/>
    </source>
</evidence>
<accession>A0ABY8C8H9</accession>
<evidence type="ECO:0000256" key="5">
    <source>
        <dbReference type="ARBA" id="ARBA00022490"/>
    </source>
</evidence>
<dbReference type="NCBIfam" id="NF009732">
    <property type="entry name" value="PRK13255.1"/>
    <property type="match status" value="1"/>
</dbReference>
<dbReference type="PANTHER" id="PTHR10259:SF11">
    <property type="entry name" value="THIOPURINE S-METHYLTRANSFERASE"/>
    <property type="match status" value="1"/>
</dbReference>
<organism evidence="10 11">
    <name type="scientific">Thiomicrorhabdus lithotrophica</name>
    <dbReference type="NCBI Taxonomy" id="2949997"/>
    <lineage>
        <taxon>Bacteria</taxon>
        <taxon>Pseudomonadati</taxon>
        <taxon>Pseudomonadota</taxon>
        <taxon>Gammaproteobacteria</taxon>
        <taxon>Thiotrichales</taxon>
        <taxon>Piscirickettsiaceae</taxon>
        <taxon>Thiomicrorhabdus</taxon>
    </lineage>
</organism>
<keyword evidence="11" id="KW-1185">Reference proteome</keyword>
<proteinExistence type="inferred from homology"/>
<evidence type="ECO:0000256" key="3">
    <source>
        <dbReference type="ARBA" id="ARBA00008145"/>
    </source>
</evidence>
<feature type="binding site" evidence="9">
    <location>
        <position position="45"/>
    </location>
    <ligand>
        <name>S-adenosyl-L-methionine</name>
        <dbReference type="ChEBI" id="CHEBI:59789"/>
    </ligand>
</feature>
<keyword evidence="6 9" id="KW-0489">Methyltransferase</keyword>
<dbReference type="Gene3D" id="3.40.50.150">
    <property type="entry name" value="Vaccinia Virus protein VP39"/>
    <property type="match status" value="1"/>
</dbReference>
<dbReference type="EMBL" id="CP102381">
    <property type="protein sequence ID" value="WEJ62274.1"/>
    <property type="molecule type" value="Genomic_DNA"/>
</dbReference>
<feature type="binding site" evidence="9">
    <location>
        <position position="10"/>
    </location>
    <ligand>
        <name>S-adenosyl-L-methionine</name>
        <dbReference type="ChEBI" id="CHEBI:59789"/>
    </ligand>
</feature>
<dbReference type="PANTHER" id="PTHR10259">
    <property type="entry name" value="THIOPURINE S-METHYLTRANSFERASE"/>
    <property type="match status" value="1"/>
</dbReference>
<feature type="binding site" evidence="9">
    <location>
        <position position="66"/>
    </location>
    <ligand>
        <name>S-adenosyl-L-methionine</name>
        <dbReference type="ChEBI" id="CHEBI:59789"/>
    </ligand>
</feature>
<evidence type="ECO:0000256" key="9">
    <source>
        <dbReference type="HAMAP-Rule" id="MF_00812"/>
    </source>
</evidence>
<comment type="subcellular location">
    <subcellularLocation>
        <location evidence="2 9">Cytoplasm</location>
    </subcellularLocation>
</comment>
<dbReference type="Proteomes" id="UP001222275">
    <property type="component" value="Chromosome"/>
</dbReference>
<comment type="catalytic activity">
    <reaction evidence="1 9">
        <text>S-adenosyl-L-methionine + a thiopurine = S-adenosyl-L-homocysteine + a thiopurine S-methylether.</text>
        <dbReference type="EC" id="2.1.1.67"/>
    </reaction>
</comment>
<dbReference type="PROSITE" id="PS51585">
    <property type="entry name" value="SAM_MT_TPMT"/>
    <property type="match status" value="1"/>
</dbReference>
<dbReference type="EC" id="2.1.1.67" evidence="4 9"/>
<name>A0ABY8C8H9_9GAMM</name>
<comment type="similarity">
    <text evidence="3 9">Belongs to the class I-like SAM-binding methyltransferase superfamily. TPMT family.</text>
</comment>
<sequence length="209" mass="23525">MEANFWHDMWANGVVGFHQSDINAYLKNHWSKLELNGDENVLVPLCGKSLDMIWLAQQGHSVLGVELSQKALDEFLAENKLTAEPVALANHCGYKLPDMTLLCGDFFHLTAADCSDINVVFDRAAIVALPPEMRQDYVKHLHSILSRGAQYLLVAMEYDQSKMQGPPFSVSESEIRTLFEPFATVTKVEEFSFSRKGVNTIEKVYLIKS</sequence>
<keyword evidence="8 9" id="KW-0949">S-adenosyl-L-methionine</keyword>
<dbReference type="GO" id="GO:0032259">
    <property type="term" value="P:methylation"/>
    <property type="evidence" value="ECO:0007669"/>
    <property type="project" value="UniProtKB-KW"/>
</dbReference>
<dbReference type="Pfam" id="PF05724">
    <property type="entry name" value="TPMT"/>
    <property type="match status" value="1"/>
</dbReference>
<feature type="binding site" evidence="9">
    <location>
        <position position="123"/>
    </location>
    <ligand>
        <name>S-adenosyl-L-methionine</name>
        <dbReference type="ChEBI" id="CHEBI:59789"/>
    </ligand>
</feature>
<keyword evidence="7 9" id="KW-0808">Transferase</keyword>
<evidence type="ECO:0000256" key="4">
    <source>
        <dbReference type="ARBA" id="ARBA00011905"/>
    </source>
</evidence>
<dbReference type="GO" id="GO:0008119">
    <property type="term" value="F:thiopurine S-methyltransferase activity"/>
    <property type="evidence" value="ECO:0007669"/>
    <property type="project" value="UniProtKB-EC"/>
</dbReference>
<dbReference type="InterPro" id="IPR008854">
    <property type="entry name" value="TPMT"/>
</dbReference>
<evidence type="ECO:0000256" key="1">
    <source>
        <dbReference type="ARBA" id="ARBA00000903"/>
    </source>
</evidence>
<dbReference type="HAMAP" id="MF_00812">
    <property type="entry name" value="Thiopur_methtran"/>
    <property type="match status" value="1"/>
</dbReference>
<evidence type="ECO:0000313" key="10">
    <source>
        <dbReference type="EMBL" id="WEJ62274.1"/>
    </source>
</evidence>
<dbReference type="RefSeq" id="WP_275594532.1">
    <property type="nucleotide sequence ID" value="NZ_CP102381.1"/>
</dbReference>
<evidence type="ECO:0000256" key="7">
    <source>
        <dbReference type="ARBA" id="ARBA00022679"/>
    </source>
</evidence>
<dbReference type="InterPro" id="IPR029063">
    <property type="entry name" value="SAM-dependent_MTases_sf"/>
</dbReference>
<evidence type="ECO:0000256" key="6">
    <source>
        <dbReference type="ARBA" id="ARBA00022603"/>
    </source>
</evidence>
<dbReference type="InterPro" id="IPR025835">
    <property type="entry name" value="Thiopurine_S-MeTrfase"/>
</dbReference>